<reference evidence="1" key="1">
    <citation type="submission" date="2020-01" db="EMBL/GenBank/DDBJ databases">
        <title>Genome sequence of Kobresia littledalei, the first chromosome-level genome in the family Cyperaceae.</title>
        <authorList>
            <person name="Qu G."/>
        </authorList>
    </citation>
    <scope>NUCLEOTIDE SEQUENCE</scope>
    <source>
        <strain evidence="1">C.B.Clarke</strain>
        <tissue evidence="1">Leaf</tissue>
    </source>
</reference>
<keyword evidence="2" id="KW-1185">Reference proteome</keyword>
<dbReference type="EMBL" id="SWLB01000022">
    <property type="protein sequence ID" value="KAF3323939.1"/>
    <property type="molecule type" value="Genomic_DNA"/>
</dbReference>
<dbReference type="AlphaFoldDB" id="A0A833VH31"/>
<dbReference type="OrthoDB" id="694638at2759"/>
<dbReference type="PIRSF" id="PIRSF031279">
    <property type="entry name" value="UCP031279"/>
    <property type="match status" value="1"/>
</dbReference>
<dbReference type="InterPro" id="IPR016972">
    <property type="entry name" value="UCP031279"/>
</dbReference>
<organism evidence="1 2">
    <name type="scientific">Carex littledalei</name>
    <dbReference type="NCBI Taxonomy" id="544730"/>
    <lineage>
        <taxon>Eukaryota</taxon>
        <taxon>Viridiplantae</taxon>
        <taxon>Streptophyta</taxon>
        <taxon>Embryophyta</taxon>
        <taxon>Tracheophyta</taxon>
        <taxon>Spermatophyta</taxon>
        <taxon>Magnoliopsida</taxon>
        <taxon>Liliopsida</taxon>
        <taxon>Poales</taxon>
        <taxon>Cyperaceae</taxon>
        <taxon>Cyperoideae</taxon>
        <taxon>Cariceae</taxon>
        <taxon>Carex</taxon>
        <taxon>Carex subgen. Euthyceras</taxon>
    </lineage>
</organism>
<dbReference type="PANTHER" id="PTHR33526">
    <property type="entry name" value="OS07G0123800 PROTEIN"/>
    <property type="match status" value="1"/>
</dbReference>
<sequence length="150" mass="16740">MPSSKRSSHGFKHCICAPVRLMSRLIDMYVNNMNKVASQMTYEEAFGCPSYGSSSRSYGLRSSKSCSSLDDDLADLIRAAAEKNRRTRSDMARNVRSRSVAITRIDEDKPCDFKDCDLNLGTGLNFLRSRSCAPAQLGPFGLRSRYSSFD</sequence>
<evidence type="ECO:0000313" key="1">
    <source>
        <dbReference type="EMBL" id="KAF3323939.1"/>
    </source>
</evidence>
<accession>A0A833VH31</accession>
<gene>
    <name evidence="1" type="ORF">FCM35_KLT11406</name>
</gene>
<comment type="caution">
    <text evidence="1">The sequence shown here is derived from an EMBL/GenBank/DDBJ whole genome shotgun (WGS) entry which is preliminary data.</text>
</comment>
<proteinExistence type="predicted"/>
<name>A0A833VH31_9POAL</name>
<dbReference type="Proteomes" id="UP000623129">
    <property type="component" value="Unassembled WGS sequence"/>
</dbReference>
<evidence type="ECO:0000313" key="2">
    <source>
        <dbReference type="Proteomes" id="UP000623129"/>
    </source>
</evidence>
<dbReference type="PANTHER" id="PTHR33526:SF4">
    <property type="entry name" value="OS07G0123800 PROTEIN"/>
    <property type="match status" value="1"/>
</dbReference>
<protein>
    <submittedName>
        <fullName evidence="1">Uncharacterized protein</fullName>
    </submittedName>
</protein>